<sequence length="89" mass="10109">MHALIQADWARACWHCFIIRTNSNGLREERSLIPSSVGEMLCYYVSFELSILREAQDDLELHGLCIQAHEAVWVKYQQTGMLGCPVPTG</sequence>
<gene>
    <name evidence="1" type="ORF">Q664_14180</name>
</gene>
<evidence type="ECO:0000313" key="2">
    <source>
        <dbReference type="Proteomes" id="UP000028547"/>
    </source>
</evidence>
<accession>A0A084SVZ9</accession>
<evidence type="ECO:0000313" key="1">
    <source>
        <dbReference type="EMBL" id="KFA92634.1"/>
    </source>
</evidence>
<dbReference type="AlphaFoldDB" id="A0A084SVZ9"/>
<dbReference type="EMBL" id="JPMI01000081">
    <property type="protein sequence ID" value="KFA92634.1"/>
    <property type="molecule type" value="Genomic_DNA"/>
</dbReference>
<name>A0A084SVZ9_9BACT</name>
<reference evidence="1 2" key="1">
    <citation type="submission" date="2014-07" db="EMBL/GenBank/DDBJ databases">
        <title>Draft Genome Sequence of Gephyronic Acid Producer, Cystobacter violaceus Strain Cb vi76.</title>
        <authorList>
            <person name="Stevens D.C."/>
            <person name="Young J."/>
            <person name="Carmichael R."/>
            <person name="Tan J."/>
            <person name="Taylor R.E."/>
        </authorList>
    </citation>
    <scope>NUCLEOTIDE SEQUENCE [LARGE SCALE GENOMIC DNA]</scope>
    <source>
        <strain evidence="1 2">Cb vi76</strain>
    </source>
</reference>
<organism evidence="1 2">
    <name type="scientific">Archangium violaceum Cb vi76</name>
    <dbReference type="NCBI Taxonomy" id="1406225"/>
    <lineage>
        <taxon>Bacteria</taxon>
        <taxon>Pseudomonadati</taxon>
        <taxon>Myxococcota</taxon>
        <taxon>Myxococcia</taxon>
        <taxon>Myxococcales</taxon>
        <taxon>Cystobacterineae</taxon>
        <taxon>Archangiaceae</taxon>
        <taxon>Archangium</taxon>
    </lineage>
</organism>
<protein>
    <submittedName>
        <fullName evidence="1">Uncharacterized protein</fullName>
    </submittedName>
</protein>
<comment type="caution">
    <text evidence="1">The sequence shown here is derived from an EMBL/GenBank/DDBJ whole genome shotgun (WGS) entry which is preliminary data.</text>
</comment>
<dbReference type="Proteomes" id="UP000028547">
    <property type="component" value="Unassembled WGS sequence"/>
</dbReference>
<proteinExistence type="predicted"/>
<dbReference type="RefSeq" id="WP_043394557.1">
    <property type="nucleotide sequence ID" value="NZ_JPMI01000081.1"/>
</dbReference>